<evidence type="ECO:0000256" key="1">
    <source>
        <dbReference type="SAM" id="MobiDB-lite"/>
    </source>
</evidence>
<keyword evidence="3" id="KW-1185">Reference proteome</keyword>
<evidence type="ECO:0000313" key="2">
    <source>
        <dbReference type="EMBL" id="KAK7377255.1"/>
    </source>
</evidence>
<dbReference type="EMBL" id="JAYMYR010000002">
    <property type="protein sequence ID" value="KAK7377255.1"/>
    <property type="molecule type" value="Genomic_DNA"/>
</dbReference>
<comment type="caution">
    <text evidence="2">The sequence shown here is derived from an EMBL/GenBank/DDBJ whole genome shotgun (WGS) entry which is preliminary data.</text>
</comment>
<dbReference type="AlphaFoldDB" id="A0AAN9RI60"/>
<dbReference type="Proteomes" id="UP001374584">
    <property type="component" value="Unassembled WGS sequence"/>
</dbReference>
<sequence length="302" mass="33426">MADATIPLPRPGVTVSTPPLQESGVTCQVPRMDVSPLPTLSAVTPSLSTCFKPQMCMTDSARETECPLDISHSLHPYYANRNCNEGEGSPYTAYDSQNSQNNYLAEGKSGGLLRSERRLEDIDEVKANAEDKSKTPVRVQRLRDLWELGVDTARPRWSSNGGLGSIHYGTNSSSRLSCSSNAESDNDIIQCNNRLKLEEYIAESARIWELGLFSWVFLALYPVLSCAKSCFYAEQRKTSLMQTSQWGQRYSWFGYASSGRSCVLSGKFLLHILLHNLLLNMSAATVKFNTVCDAGAFFGRCS</sequence>
<name>A0AAN9RI60_PHACN</name>
<reference evidence="2 3" key="1">
    <citation type="submission" date="2024-01" db="EMBL/GenBank/DDBJ databases">
        <title>The genomes of 5 underutilized Papilionoideae crops provide insights into root nodulation and disease resistanc.</title>
        <authorList>
            <person name="Jiang F."/>
        </authorList>
    </citation>
    <scope>NUCLEOTIDE SEQUENCE [LARGE SCALE GENOMIC DNA]</scope>
    <source>
        <strain evidence="2">JINMINGXINNONG_FW02</strain>
        <tissue evidence="2">Leaves</tissue>
    </source>
</reference>
<feature type="region of interest" description="Disordered" evidence="1">
    <location>
        <begin position="1"/>
        <end position="21"/>
    </location>
</feature>
<evidence type="ECO:0000313" key="3">
    <source>
        <dbReference type="Proteomes" id="UP001374584"/>
    </source>
</evidence>
<organism evidence="2 3">
    <name type="scientific">Phaseolus coccineus</name>
    <name type="common">Scarlet runner bean</name>
    <name type="synonym">Phaseolus multiflorus</name>
    <dbReference type="NCBI Taxonomy" id="3886"/>
    <lineage>
        <taxon>Eukaryota</taxon>
        <taxon>Viridiplantae</taxon>
        <taxon>Streptophyta</taxon>
        <taxon>Embryophyta</taxon>
        <taxon>Tracheophyta</taxon>
        <taxon>Spermatophyta</taxon>
        <taxon>Magnoliopsida</taxon>
        <taxon>eudicotyledons</taxon>
        <taxon>Gunneridae</taxon>
        <taxon>Pentapetalae</taxon>
        <taxon>rosids</taxon>
        <taxon>fabids</taxon>
        <taxon>Fabales</taxon>
        <taxon>Fabaceae</taxon>
        <taxon>Papilionoideae</taxon>
        <taxon>50 kb inversion clade</taxon>
        <taxon>NPAAA clade</taxon>
        <taxon>indigoferoid/millettioid clade</taxon>
        <taxon>Phaseoleae</taxon>
        <taxon>Phaseolus</taxon>
    </lineage>
</organism>
<gene>
    <name evidence="2" type="ORF">VNO80_02677</name>
</gene>
<protein>
    <submittedName>
        <fullName evidence="2">Uncharacterized protein</fullName>
    </submittedName>
</protein>
<proteinExistence type="predicted"/>
<accession>A0AAN9RI60</accession>